<reference evidence="2 3" key="1">
    <citation type="submission" date="2024-10" db="EMBL/GenBank/DDBJ databases">
        <title>Updated reference genomes for cyclostephanoid diatoms.</title>
        <authorList>
            <person name="Roberts W.R."/>
            <person name="Alverson A.J."/>
        </authorList>
    </citation>
    <scope>NUCLEOTIDE SEQUENCE [LARGE SCALE GENOMIC DNA]</scope>
    <source>
        <strain evidence="2 3">AJA232-27</strain>
    </source>
</reference>
<evidence type="ECO:0000313" key="2">
    <source>
        <dbReference type="EMBL" id="KAL3760738.1"/>
    </source>
</evidence>
<evidence type="ECO:0000313" key="3">
    <source>
        <dbReference type="Proteomes" id="UP001530293"/>
    </source>
</evidence>
<accession>A0ABD3MAC7</accession>
<organism evidence="2 3">
    <name type="scientific">Discostella pseudostelligera</name>
    <dbReference type="NCBI Taxonomy" id="259834"/>
    <lineage>
        <taxon>Eukaryota</taxon>
        <taxon>Sar</taxon>
        <taxon>Stramenopiles</taxon>
        <taxon>Ochrophyta</taxon>
        <taxon>Bacillariophyta</taxon>
        <taxon>Coscinodiscophyceae</taxon>
        <taxon>Thalassiosirophycidae</taxon>
        <taxon>Stephanodiscales</taxon>
        <taxon>Stephanodiscaceae</taxon>
        <taxon>Discostella</taxon>
    </lineage>
</organism>
<feature type="signal peptide" evidence="1">
    <location>
        <begin position="1"/>
        <end position="23"/>
    </location>
</feature>
<protein>
    <submittedName>
        <fullName evidence="2">Uncharacterized protein</fullName>
    </submittedName>
</protein>
<gene>
    <name evidence="2" type="ORF">ACHAWU_003646</name>
</gene>
<dbReference type="AlphaFoldDB" id="A0ABD3MAC7"/>
<dbReference type="Proteomes" id="UP001530293">
    <property type="component" value="Unassembled WGS sequence"/>
</dbReference>
<keyword evidence="1" id="KW-0732">Signal</keyword>
<evidence type="ECO:0000256" key="1">
    <source>
        <dbReference type="SAM" id="SignalP"/>
    </source>
</evidence>
<comment type="caution">
    <text evidence="2">The sequence shown here is derived from an EMBL/GenBank/DDBJ whole genome shotgun (WGS) entry which is preliminary data.</text>
</comment>
<name>A0ABD3MAC7_9STRA</name>
<keyword evidence="3" id="KW-1185">Reference proteome</keyword>
<feature type="chain" id="PRO_5044895025" evidence="1">
    <location>
        <begin position="24"/>
        <end position="371"/>
    </location>
</feature>
<sequence length="371" mass="39048">MVNSIRFSALLLLAIGAVQSTIAQEAPANDQCDSAIEVTTFPFTDSGSFANATLDTFNVSCGDQMTEDSGVYVWYVFPDLSEGTELQVSISGINAEVQGEILVSNDELGSCPDSFLCPEGPVSAMSSINSSGSTGSSISVSVLESDAIYYLVLYTTSTSGAEYEVSFNVAEISTASTTAVTTEAQEPPPNNFCESATEVTTFPFTDSGSFANATEDSLNIECYGGWDGIDVWYVLPDVSEGTEYEVSMFGIGGEVQGWVLKSNNELGTCPEEFLCPETLTATSSIDPSGSTQSRLIFTAEKDSFYYVALYTTSNSTAPDYEISVEALEPVPGSVSTPAPAPADTADKSSGFKMMIGSVGAALVSMSVLLFV</sequence>
<dbReference type="EMBL" id="JALLBG020000172">
    <property type="protein sequence ID" value="KAL3760738.1"/>
    <property type="molecule type" value="Genomic_DNA"/>
</dbReference>
<proteinExistence type="predicted"/>